<organism evidence="3 4">
    <name type="scientific">Kibdelosporangium aridum</name>
    <dbReference type="NCBI Taxonomy" id="2030"/>
    <lineage>
        <taxon>Bacteria</taxon>
        <taxon>Bacillati</taxon>
        <taxon>Actinomycetota</taxon>
        <taxon>Actinomycetes</taxon>
        <taxon>Pseudonocardiales</taxon>
        <taxon>Pseudonocardiaceae</taxon>
        <taxon>Kibdelosporangium</taxon>
    </lineage>
</organism>
<dbReference type="Pfam" id="PF12680">
    <property type="entry name" value="SnoaL_2"/>
    <property type="match status" value="1"/>
</dbReference>
<evidence type="ECO:0000259" key="2">
    <source>
        <dbReference type="Pfam" id="PF12680"/>
    </source>
</evidence>
<dbReference type="PANTHER" id="PTHR41252:SF1">
    <property type="entry name" value="BLR2505 PROTEIN"/>
    <property type="match status" value="1"/>
</dbReference>
<feature type="domain" description="SnoaL-like" evidence="2">
    <location>
        <begin position="47"/>
        <end position="144"/>
    </location>
</feature>
<sequence length="165" mass="18394">MNRHSRRGFITAASLAGGLALAPGALADGDQAKWSDEQRNKARVRHAFARQNSGGSFYEILADDVVWTIVNGRTYHGKRQFLTEGAAPVLSRLRTSLHMTPLELWADRDTVIAMFDGDAVALDGVGYHNNYCWIMRFRESQVVRVFAFLDTVAVNELIARVPRTS</sequence>
<dbReference type="AlphaFoldDB" id="A0A1Y5Y9E0"/>
<protein>
    <recommendedName>
        <fullName evidence="2">SnoaL-like domain-containing protein</fullName>
    </recommendedName>
</protein>
<keyword evidence="4" id="KW-1185">Reference proteome</keyword>
<feature type="signal peptide" evidence="1">
    <location>
        <begin position="1"/>
        <end position="27"/>
    </location>
</feature>
<dbReference type="InterPro" id="IPR032710">
    <property type="entry name" value="NTF2-like_dom_sf"/>
</dbReference>
<dbReference type="InterPro" id="IPR006311">
    <property type="entry name" value="TAT_signal"/>
</dbReference>
<dbReference type="OrthoDB" id="6657864at2"/>
<gene>
    <name evidence="3" type="ORF">SAMN05661093_11004</name>
</gene>
<dbReference type="Proteomes" id="UP000192674">
    <property type="component" value="Unassembled WGS sequence"/>
</dbReference>
<name>A0A1Y5Y9E0_KIBAR</name>
<dbReference type="PROSITE" id="PS51318">
    <property type="entry name" value="TAT"/>
    <property type="match status" value="1"/>
</dbReference>
<reference evidence="3 4" key="1">
    <citation type="submission" date="2017-04" db="EMBL/GenBank/DDBJ databases">
        <authorList>
            <person name="Afonso C.L."/>
            <person name="Miller P.J."/>
            <person name="Scott M.A."/>
            <person name="Spackman E."/>
            <person name="Goraichik I."/>
            <person name="Dimitrov K.M."/>
            <person name="Suarez D.L."/>
            <person name="Swayne D.E."/>
        </authorList>
    </citation>
    <scope>NUCLEOTIDE SEQUENCE [LARGE SCALE GENOMIC DNA]</scope>
    <source>
        <strain evidence="3 4">DSM 43828</strain>
    </source>
</reference>
<keyword evidence="1" id="KW-0732">Signal</keyword>
<dbReference type="InterPro" id="IPR037401">
    <property type="entry name" value="SnoaL-like"/>
</dbReference>
<dbReference type="Gene3D" id="3.10.450.50">
    <property type="match status" value="1"/>
</dbReference>
<evidence type="ECO:0000313" key="4">
    <source>
        <dbReference type="Proteomes" id="UP000192674"/>
    </source>
</evidence>
<dbReference type="RefSeq" id="WP_084434935.1">
    <property type="nucleotide sequence ID" value="NZ_FWXV01000024.1"/>
</dbReference>
<dbReference type="EMBL" id="FWXV01000024">
    <property type="protein sequence ID" value="SMD27397.1"/>
    <property type="molecule type" value="Genomic_DNA"/>
</dbReference>
<proteinExistence type="predicted"/>
<evidence type="ECO:0000313" key="3">
    <source>
        <dbReference type="EMBL" id="SMD27397.1"/>
    </source>
</evidence>
<feature type="chain" id="PRO_5012328350" description="SnoaL-like domain-containing protein" evidence="1">
    <location>
        <begin position="28"/>
        <end position="165"/>
    </location>
</feature>
<dbReference type="SUPFAM" id="SSF54427">
    <property type="entry name" value="NTF2-like"/>
    <property type="match status" value="1"/>
</dbReference>
<evidence type="ECO:0000256" key="1">
    <source>
        <dbReference type="SAM" id="SignalP"/>
    </source>
</evidence>
<accession>A0A1Y5Y9E0</accession>
<dbReference type="PANTHER" id="PTHR41252">
    <property type="entry name" value="BLR2505 PROTEIN"/>
    <property type="match status" value="1"/>
</dbReference>